<feature type="compositionally biased region" description="Low complexity" evidence="6">
    <location>
        <begin position="877"/>
        <end position="887"/>
    </location>
</feature>
<feature type="transmembrane region" description="Helical" evidence="7">
    <location>
        <begin position="812"/>
        <end position="832"/>
    </location>
</feature>
<dbReference type="EC" id="2.7.13.3" evidence="2"/>
<evidence type="ECO:0000256" key="1">
    <source>
        <dbReference type="ARBA" id="ARBA00000085"/>
    </source>
</evidence>
<dbReference type="SUPFAM" id="SSF52172">
    <property type="entry name" value="CheY-like"/>
    <property type="match status" value="2"/>
</dbReference>
<name>A0ABW4ZIM9_9SPHI</name>
<evidence type="ECO:0000256" key="2">
    <source>
        <dbReference type="ARBA" id="ARBA00012438"/>
    </source>
</evidence>
<dbReference type="InterPro" id="IPR011110">
    <property type="entry name" value="Reg_prop"/>
</dbReference>
<dbReference type="InterPro" id="IPR015943">
    <property type="entry name" value="WD40/YVTN_repeat-like_dom_sf"/>
</dbReference>
<dbReference type="RefSeq" id="WP_255898959.1">
    <property type="nucleotide sequence ID" value="NZ_JAFMZO010000001.1"/>
</dbReference>
<dbReference type="Proteomes" id="UP001597387">
    <property type="component" value="Unassembled WGS sequence"/>
</dbReference>
<dbReference type="InterPro" id="IPR036097">
    <property type="entry name" value="HisK_dim/P_sf"/>
</dbReference>
<feature type="domain" description="Response regulatory" evidence="9">
    <location>
        <begin position="1159"/>
        <end position="1271"/>
    </location>
</feature>
<evidence type="ECO:0000313" key="10">
    <source>
        <dbReference type="EMBL" id="MFD2161590.1"/>
    </source>
</evidence>
<evidence type="ECO:0000313" key="11">
    <source>
        <dbReference type="Proteomes" id="UP001597387"/>
    </source>
</evidence>
<dbReference type="InterPro" id="IPR004358">
    <property type="entry name" value="Sig_transdc_His_kin-like_C"/>
</dbReference>
<dbReference type="SUPFAM" id="SSF55874">
    <property type="entry name" value="ATPase domain of HSP90 chaperone/DNA topoisomerase II/histidine kinase"/>
    <property type="match status" value="1"/>
</dbReference>
<evidence type="ECO:0000256" key="7">
    <source>
        <dbReference type="SAM" id="Phobius"/>
    </source>
</evidence>
<dbReference type="Gene3D" id="3.40.50.2300">
    <property type="match status" value="2"/>
</dbReference>
<dbReference type="CDD" id="cd17546">
    <property type="entry name" value="REC_hyHK_CKI1_RcsC-like"/>
    <property type="match status" value="2"/>
</dbReference>
<dbReference type="PRINTS" id="PR00344">
    <property type="entry name" value="BCTRLSENSOR"/>
</dbReference>
<evidence type="ECO:0000256" key="5">
    <source>
        <dbReference type="PROSITE-ProRule" id="PRU00169"/>
    </source>
</evidence>
<dbReference type="InterPro" id="IPR013783">
    <property type="entry name" value="Ig-like_fold"/>
</dbReference>
<feature type="modified residue" description="4-aspartylphosphate" evidence="5">
    <location>
        <position position="1208"/>
    </location>
</feature>
<dbReference type="InterPro" id="IPR011123">
    <property type="entry name" value="Y_Y_Y"/>
</dbReference>
<dbReference type="Pfam" id="PF02518">
    <property type="entry name" value="HATPase_c"/>
    <property type="match status" value="1"/>
</dbReference>
<protein>
    <recommendedName>
        <fullName evidence="2">histidine kinase</fullName>
        <ecNumber evidence="2">2.7.13.3</ecNumber>
    </recommendedName>
</protein>
<keyword evidence="4" id="KW-0902">Two-component regulatory system</keyword>
<keyword evidence="7" id="KW-0472">Membrane</keyword>
<reference evidence="11" key="1">
    <citation type="journal article" date="2019" name="Int. J. Syst. Evol. Microbiol.">
        <title>The Global Catalogue of Microorganisms (GCM) 10K type strain sequencing project: providing services to taxonomists for standard genome sequencing and annotation.</title>
        <authorList>
            <consortium name="The Broad Institute Genomics Platform"/>
            <consortium name="The Broad Institute Genome Sequencing Center for Infectious Disease"/>
            <person name="Wu L."/>
            <person name="Ma J."/>
        </authorList>
    </citation>
    <scope>NUCLEOTIDE SEQUENCE [LARGE SCALE GENOMIC DNA]</scope>
    <source>
        <strain evidence="11">KCTC 42217</strain>
    </source>
</reference>
<dbReference type="Pfam" id="PF00072">
    <property type="entry name" value="Response_reg"/>
    <property type="match status" value="2"/>
</dbReference>
<dbReference type="InterPro" id="IPR001789">
    <property type="entry name" value="Sig_transdc_resp-reg_receiver"/>
</dbReference>
<dbReference type="Gene3D" id="1.10.287.130">
    <property type="match status" value="1"/>
</dbReference>
<dbReference type="SUPFAM" id="SSF47384">
    <property type="entry name" value="Homodimeric domain of signal transducing histidine kinase"/>
    <property type="match status" value="1"/>
</dbReference>
<keyword evidence="11" id="KW-1185">Reference proteome</keyword>
<feature type="compositionally biased region" description="Basic and acidic residues" evidence="6">
    <location>
        <begin position="888"/>
        <end position="908"/>
    </location>
</feature>
<dbReference type="SUPFAM" id="SSF50998">
    <property type="entry name" value="Quinoprotein alcohol dehydrogenase-like"/>
    <property type="match status" value="2"/>
</dbReference>
<feature type="domain" description="Histidine kinase" evidence="8">
    <location>
        <begin position="917"/>
        <end position="1139"/>
    </location>
</feature>
<dbReference type="InterPro" id="IPR036890">
    <property type="entry name" value="HATPase_C_sf"/>
</dbReference>
<proteinExistence type="predicted"/>
<dbReference type="SMART" id="SM00387">
    <property type="entry name" value="HATPase_c"/>
    <property type="match status" value="1"/>
</dbReference>
<dbReference type="InterPro" id="IPR003594">
    <property type="entry name" value="HATPase_dom"/>
</dbReference>
<evidence type="ECO:0000256" key="6">
    <source>
        <dbReference type="SAM" id="MobiDB-lite"/>
    </source>
</evidence>
<keyword evidence="7" id="KW-1133">Transmembrane helix</keyword>
<dbReference type="Pfam" id="PF07494">
    <property type="entry name" value="Reg_prop"/>
    <property type="match status" value="10"/>
</dbReference>
<dbReference type="InterPro" id="IPR011047">
    <property type="entry name" value="Quinoprotein_ADH-like_sf"/>
</dbReference>
<dbReference type="PROSITE" id="PS50110">
    <property type="entry name" value="RESPONSE_REGULATORY"/>
    <property type="match status" value="2"/>
</dbReference>
<comment type="caution">
    <text evidence="10">The sequence shown here is derived from an EMBL/GenBank/DDBJ whole genome shotgun (WGS) entry which is preliminary data.</text>
</comment>
<dbReference type="InterPro" id="IPR011006">
    <property type="entry name" value="CheY-like_superfamily"/>
</dbReference>
<keyword evidence="3 5" id="KW-0597">Phosphoprotein</keyword>
<evidence type="ECO:0000259" key="9">
    <source>
        <dbReference type="PROSITE" id="PS50110"/>
    </source>
</evidence>
<evidence type="ECO:0000259" key="8">
    <source>
        <dbReference type="PROSITE" id="PS50109"/>
    </source>
</evidence>
<dbReference type="Gene3D" id="3.30.565.10">
    <property type="entry name" value="Histidine kinase-like ATPase, C-terminal domain"/>
    <property type="match status" value="1"/>
</dbReference>
<accession>A0ABW4ZIM9</accession>
<comment type="catalytic activity">
    <reaction evidence="1">
        <text>ATP + protein L-histidine = ADP + protein N-phospho-L-histidine.</text>
        <dbReference type="EC" id="2.7.13.3"/>
    </reaction>
</comment>
<dbReference type="PROSITE" id="PS50109">
    <property type="entry name" value="HIS_KIN"/>
    <property type="match status" value="1"/>
</dbReference>
<dbReference type="InterPro" id="IPR005467">
    <property type="entry name" value="His_kinase_dom"/>
</dbReference>
<dbReference type="Gene3D" id="2.60.40.10">
    <property type="entry name" value="Immunoglobulins"/>
    <property type="match status" value="1"/>
</dbReference>
<dbReference type="SMART" id="SM00448">
    <property type="entry name" value="REC"/>
    <property type="match status" value="2"/>
</dbReference>
<feature type="domain" description="Response regulatory" evidence="9">
    <location>
        <begin position="1299"/>
        <end position="1414"/>
    </location>
</feature>
<feature type="region of interest" description="Disordered" evidence="6">
    <location>
        <begin position="877"/>
        <end position="909"/>
    </location>
</feature>
<dbReference type="EMBL" id="JBHUHZ010000001">
    <property type="protein sequence ID" value="MFD2161590.1"/>
    <property type="molecule type" value="Genomic_DNA"/>
</dbReference>
<sequence>MFRIKNITYFLSLLLTTCVCCFIVPGYAQRKEVHFSHLTNIDGLSQSTVSVSLKDRYGFMWFGTQDGLNKYDGYKFTVYRNQPNNPKSLRKNHILSLFEDKAGNLWVGTLLGGVSRYDRTNDCFINYIEEPNNPKKLSHSVATTIYQDKQNNLWVGTYWNLNLLNPKTGEVTRFISNPADPNTISNDGITAIIEDSKGNLWIGTSNGLNIYNRRSKKFTRFFHDEKNPGSLSNNIITKIAEDKKGNLWIGTMGGGLNLFSHSSRTFRSFLSDGAKPSSLSNNNISDITDAGNGYLWLGTQSALDLFNTRTGESKHYYSNPLDPNSLNRNSSVSSLLLDRDNILWVGTNDGGMNKYDKNLSFFKTYRNHPADQNSLSFNSVTSFAEAVNGDIWVGTSGGGLNLFKRNENRFIRINASPSRGNPFYTYSVLALYPSKHGNQLWLGTYGSGLHLYDQNGRHSKVYTKGHSEKQLNNENIYAIFEDSRDNVWIATNGGGANILDLKTGIIQKLRSDAVNKSTLSGDFVRAFCEDTDGEIWIGTTSGLSIYNPVTKQIRRYDADFKYLQSSNINSLYSDKNNNIWIGTAGGGLSVLNKRSQKLRTFTQGDGLSDNTIKSIVPDARGNLWFGTNNGLSRFTISTGKSKNFTIFHGLQSHEFSSGAAILTKAGEILVGGVNGFNIFHPASLPENKNLPRVLITDFKLFNNSVKVGDKDSLLRQHIAETKQIVLGHDQSVITFEFTALDFTISSHNQYAYKLEGFDKDWNYIGSERKATYTNLNPGTYTLRVKASNNDGAWNEQGTSIELIITPPFWMTWWFRLLSVLLFLAAVYAIYLYRIRAIEAKKEELEQQVQERTEEISKQARELADMNSELQSQAEELQAQSEELQAQSEELHFQKEEERKAREEADRANQAKSTFLATMSHEIRTPMNGVIGMSSLLSQTDLSPEQKEYAEIIRNSGEALLSVINDILDFSKIESGNMHLDPHDFDLRRCIEEVLEIFTSKAAHLGLDLMYQIDHRIPAQIHSDGMRLRQILINMVGNAIKFTKHGEIFIGVTLLNDPSESKMDLGFEVRDTGIGIPKDKLSKLFKAFSQVDSSTTRKYGGTGLGLVISERLIALLGGEVSVSSEVNAGTTFSFNIQCQTSQTSSIRYTALRLNGCEGKRVLVIDDNQTNLKIIQLQLDQWGIVTTLASSGRDALELVAAHNFDLVISDMQMPEMDGTEVSTRIKALKADLPIILLSSVGDESRKKYAHLFSAILTKPVKQNSLFEVVHQALKNEKISNTAVADTRTTLSVDFAEKNPFKILIAEDNLINQKLIVKVLSKLGYTSSIANNGKEVLAMLSAEFYELIFMDIQMPEMDGLEATKIIRETCEQQPLIVAMTANAMEEDKEACIRAGMDDYISKPINLKDLMELMEKQTTNKITLY</sequence>
<evidence type="ECO:0000256" key="3">
    <source>
        <dbReference type="ARBA" id="ARBA00022553"/>
    </source>
</evidence>
<dbReference type="Pfam" id="PF07495">
    <property type="entry name" value="Y_Y_Y"/>
    <property type="match status" value="1"/>
</dbReference>
<keyword evidence="7" id="KW-0812">Transmembrane</keyword>
<dbReference type="Pfam" id="PF00512">
    <property type="entry name" value="HisKA"/>
    <property type="match status" value="1"/>
</dbReference>
<dbReference type="InterPro" id="IPR003661">
    <property type="entry name" value="HisK_dim/P_dom"/>
</dbReference>
<feature type="modified residue" description="4-aspartylphosphate" evidence="5">
    <location>
        <position position="1348"/>
    </location>
</feature>
<gene>
    <name evidence="10" type="ORF">ACFSJU_04245</name>
</gene>
<dbReference type="PANTHER" id="PTHR45339">
    <property type="entry name" value="HYBRID SIGNAL TRANSDUCTION HISTIDINE KINASE J"/>
    <property type="match status" value="1"/>
</dbReference>
<dbReference type="CDD" id="cd16922">
    <property type="entry name" value="HATPase_EvgS-ArcB-TorS-like"/>
    <property type="match status" value="1"/>
</dbReference>
<organism evidence="10 11">
    <name type="scientific">Paradesertivirga mongoliensis</name>
    <dbReference type="NCBI Taxonomy" id="2100740"/>
    <lineage>
        <taxon>Bacteria</taxon>
        <taxon>Pseudomonadati</taxon>
        <taxon>Bacteroidota</taxon>
        <taxon>Sphingobacteriia</taxon>
        <taxon>Sphingobacteriales</taxon>
        <taxon>Sphingobacteriaceae</taxon>
        <taxon>Paradesertivirga</taxon>
    </lineage>
</organism>
<dbReference type="CDD" id="cd00082">
    <property type="entry name" value="HisKA"/>
    <property type="match status" value="1"/>
</dbReference>
<dbReference type="PANTHER" id="PTHR45339:SF1">
    <property type="entry name" value="HYBRID SIGNAL TRANSDUCTION HISTIDINE KINASE J"/>
    <property type="match status" value="1"/>
</dbReference>
<dbReference type="SMART" id="SM00388">
    <property type="entry name" value="HisKA"/>
    <property type="match status" value="1"/>
</dbReference>
<dbReference type="Gene3D" id="2.130.10.10">
    <property type="entry name" value="YVTN repeat-like/Quinoprotein amine dehydrogenase"/>
    <property type="match status" value="3"/>
</dbReference>
<evidence type="ECO:0000256" key="4">
    <source>
        <dbReference type="ARBA" id="ARBA00023012"/>
    </source>
</evidence>
<dbReference type="CDD" id="cd00146">
    <property type="entry name" value="PKD"/>
    <property type="match status" value="1"/>
</dbReference>